<reference evidence="2" key="1">
    <citation type="submission" date="2019-08" db="EMBL/GenBank/DDBJ databases">
        <authorList>
            <person name="Kucharzyk K."/>
            <person name="Murdoch R.W."/>
            <person name="Higgins S."/>
            <person name="Loffler F."/>
        </authorList>
    </citation>
    <scope>NUCLEOTIDE SEQUENCE</scope>
</reference>
<dbReference type="Gene3D" id="1.20.1270.330">
    <property type="match status" value="1"/>
</dbReference>
<feature type="domain" description="T3SS EscN ATPase C-terminal" evidence="1">
    <location>
        <begin position="5"/>
        <end position="76"/>
    </location>
</feature>
<dbReference type="Pfam" id="PF18269">
    <property type="entry name" value="T3SS_ATPase_C"/>
    <property type="match status" value="1"/>
</dbReference>
<sequence>MNDIVSKEQNDNAKKMRDLLSVYYANYDLISIGAYKKGTNLKLDEAISKIDMVNNFLMQRVDDKFTYDDVLELMNEI</sequence>
<evidence type="ECO:0000259" key="1">
    <source>
        <dbReference type="Pfam" id="PF18269"/>
    </source>
</evidence>
<proteinExistence type="predicted"/>
<gene>
    <name evidence="2" type="ORF">SDC9_67831</name>
</gene>
<organism evidence="2">
    <name type="scientific">bioreactor metagenome</name>
    <dbReference type="NCBI Taxonomy" id="1076179"/>
    <lineage>
        <taxon>unclassified sequences</taxon>
        <taxon>metagenomes</taxon>
        <taxon>ecological metagenomes</taxon>
    </lineage>
</organism>
<accession>A0A644XZQ7</accession>
<protein>
    <recommendedName>
        <fullName evidence="1">T3SS EscN ATPase C-terminal domain-containing protein</fullName>
    </recommendedName>
</protein>
<comment type="caution">
    <text evidence="2">The sequence shown here is derived from an EMBL/GenBank/DDBJ whole genome shotgun (WGS) entry which is preliminary data.</text>
</comment>
<evidence type="ECO:0000313" key="2">
    <source>
        <dbReference type="EMBL" id="MPM21387.1"/>
    </source>
</evidence>
<name>A0A644XZQ7_9ZZZZ</name>
<dbReference type="InterPro" id="IPR040627">
    <property type="entry name" value="T3SS_ATPase_C"/>
</dbReference>
<dbReference type="EMBL" id="VSSQ01003580">
    <property type="protein sequence ID" value="MPM21387.1"/>
    <property type="molecule type" value="Genomic_DNA"/>
</dbReference>
<dbReference type="AlphaFoldDB" id="A0A644XZQ7"/>